<dbReference type="RefSeq" id="WP_345004438.1">
    <property type="nucleotide sequence ID" value="NZ_BAABCY010000019.1"/>
</dbReference>
<feature type="coiled-coil region" evidence="1">
    <location>
        <begin position="79"/>
        <end position="111"/>
    </location>
</feature>
<proteinExistence type="predicted"/>
<evidence type="ECO:0000313" key="3">
    <source>
        <dbReference type="Proteomes" id="UP001500954"/>
    </source>
</evidence>
<keyword evidence="1" id="KW-0175">Coiled coil</keyword>
<accession>A0ABP6WZI0</accession>
<comment type="caution">
    <text evidence="2">The sequence shown here is derived from an EMBL/GenBank/DDBJ whole genome shotgun (WGS) entry which is preliminary data.</text>
</comment>
<dbReference type="EMBL" id="BAABCY010000019">
    <property type="protein sequence ID" value="GAA3558503.1"/>
    <property type="molecule type" value="Genomic_DNA"/>
</dbReference>
<sequence>MIKDLVKIIGIISFFTAIGYALTYPYEVKFNGTDDIVLIEDYSNYNSLDQIINHPKLQNSILYITVWEPLKNVPVWFGRKDYEKRIEELTLKLAEKNEKDLQQRKKDSAQLNHLTNGKTTLVKDIIKFENYVSGLNSLYDNYNDKNVKIVFVDYPNTDSNRKADDIRKWKKTIQQYQIKGYHFLASPKLITDIREHIKAKDAKLFFPYRILVNTGEQYINYNAPAVILEQETLYKNLDILLNKENYDDTLSR</sequence>
<organism evidence="2 3">
    <name type="scientific">Snuella lapsa</name>
    <dbReference type="NCBI Taxonomy" id="870481"/>
    <lineage>
        <taxon>Bacteria</taxon>
        <taxon>Pseudomonadati</taxon>
        <taxon>Bacteroidota</taxon>
        <taxon>Flavobacteriia</taxon>
        <taxon>Flavobacteriales</taxon>
        <taxon>Flavobacteriaceae</taxon>
        <taxon>Snuella</taxon>
    </lineage>
</organism>
<dbReference type="Proteomes" id="UP001500954">
    <property type="component" value="Unassembled WGS sequence"/>
</dbReference>
<evidence type="ECO:0000313" key="2">
    <source>
        <dbReference type="EMBL" id="GAA3558503.1"/>
    </source>
</evidence>
<keyword evidence="3" id="KW-1185">Reference proteome</keyword>
<gene>
    <name evidence="2" type="ORF">GCM10022395_07120</name>
</gene>
<evidence type="ECO:0000256" key="1">
    <source>
        <dbReference type="SAM" id="Coils"/>
    </source>
</evidence>
<dbReference type="Gene3D" id="3.40.30.10">
    <property type="entry name" value="Glutaredoxin"/>
    <property type="match status" value="1"/>
</dbReference>
<name>A0ABP6WZI0_9FLAO</name>
<protein>
    <submittedName>
        <fullName evidence="2">Uncharacterized protein</fullName>
    </submittedName>
</protein>
<reference evidence="3" key="1">
    <citation type="journal article" date="2019" name="Int. J. Syst. Evol. Microbiol.">
        <title>The Global Catalogue of Microorganisms (GCM) 10K type strain sequencing project: providing services to taxonomists for standard genome sequencing and annotation.</title>
        <authorList>
            <consortium name="The Broad Institute Genomics Platform"/>
            <consortium name="The Broad Institute Genome Sequencing Center for Infectious Disease"/>
            <person name="Wu L."/>
            <person name="Ma J."/>
        </authorList>
    </citation>
    <scope>NUCLEOTIDE SEQUENCE [LARGE SCALE GENOMIC DNA]</scope>
    <source>
        <strain evidence="3">JCM 17111</strain>
    </source>
</reference>